<evidence type="ECO:0000313" key="6">
    <source>
        <dbReference type="EMBL" id="MBL0744667.1"/>
    </source>
</evidence>
<evidence type="ECO:0000256" key="1">
    <source>
        <dbReference type="ARBA" id="ARBA00023015"/>
    </source>
</evidence>
<feature type="domain" description="HTH araC/xylS-type" evidence="5">
    <location>
        <begin position="13"/>
        <end position="112"/>
    </location>
</feature>
<sequence>METTNHVDTMFLEQLRKEVDLNLTNDQFSVEELARNIGMSRSQLHRKLNSATGQSVSQFIREYRLQLGMALLREGKLTAAEVSDRVGFGSATYFSKCFNEYYNFPPGEVKAKLVSGTLEQAVAAAKKSVTDEPDASPAAAQKSQTPIRKKVWAAVLVAVLISMAAVWFLFVREPRGAARHDKSIAILPFKNLSADKGNEYFSEGVIEAIRTSLSEVGELRVISRTSVEQYRDTDKPARTIANELGVSTLLEGSVQRSNNKVRIDVRLVDGASETQVWAESFDRELQDVFAIQHEIAYRVANELHAKLTAEERSNLSKSDTKNPEAYDLYLKAVYQYRTYTNKGAHNATDLLTKAIALDPNYAKAYAWLANSYISLASIWGAELSATDALQKGKPYIDKALALDLDQARMLMGFYRLYYDWDLQGAAGEYERSVKYGHPDALALYVDYLNFIGRHKEALTLAERLNAIDPYYPNSRMILSYFYNKKLTEANEFSARRIQIFNNYYTLDSHGFLLLNTGHYKESIEYFKKAMALEGIRYPRMLGWMGAAYAKMGEREQAMEIIREFERRLPVDKGGSISFFTAVIYSALGEKQEALAWLNKAYTNHDMEMPWLLTEPQFYNLHNEPAFKQMASEMGFDKMKPLP</sequence>
<dbReference type="Proteomes" id="UP000613030">
    <property type="component" value="Unassembled WGS sequence"/>
</dbReference>
<comment type="caution">
    <text evidence="6">The sequence shown here is derived from an EMBL/GenBank/DDBJ whole genome shotgun (WGS) entry which is preliminary data.</text>
</comment>
<dbReference type="InterPro" id="IPR011990">
    <property type="entry name" value="TPR-like_helical_dom_sf"/>
</dbReference>
<accession>A0ABS1L161</accession>
<dbReference type="InterPro" id="IPR009057">
    <property type="entry name" value="Homeodomain-like_sf"/>
</dbReference>
<evidence type="ECO:0000259" key="5">
    <source>
        <dbReference type="PROSITE" id="PS01124"/>
    </source>
</evidence>
<dbReference type="SUPFAM" id="SSF46689">
    <property type="entry name" value="Homeodomain-like"/>
    <property type="match status" value="1"/>
</dbReference>
<name>A0ABS1L161_9BACT</name>
<dbReference type="EMBL" id="JAERRB010000012">
    <property type="protein sequence ID" value="MBL0744667.1"/>
    <property type="molecule type" value="Genomic_DNA"/>
</dbReference>
<dbReference type="PANTHER" id="PTHR43280:SF2">
    <property type="entry name" value="HTH-TYPE TRANSCRIPTIONAL REGULATOR EXSA"/>
    <property type="match status" value="1"/>
</dbReference>
<reference evidence="6 7" key="1">
    <citation type="submission" date="2021-01" db="EMBL/GenBank/DDBJ databases">
        <title>Chryseolinea sp. Jin1 Genome sequencing and assembly.</title>
        <authorList>
            <person name="Kim I."/>
        </authorList>
    </citation>
    <scope>NUCLEOTIDE SEQUENCE [LARGE SCALE GENOMIC DNA]</scope>
    <source>
        <strain evidence="6 7">Jin1</strain>
    </source>
</reference>
<feature type="transmembrane region" description="Helical" evidence="4">
    <location>
        <begin position="151"/>
        <end position="170"/>
    </location>
</feature>
<keyword evidence="4" id="KW-0472">Membrane</keyword>
<dbReference type="InterPro" id="IPR018060">
    <property type="entry name" value="HTH_AraC"/>
</dbReference>
<dbReference type="SMART" id="SM00342">
    <property type="entry name" value="HTH_ARAC"/>
    <property type="match status" value="1"/>
</dbReference>
<keyword evidence="3" id="KW-0804">Transcription</keyword>
<keyword evidence="2" id="KW-0238">DNA-binding</keyword>
<organism evidence="6 7">
    <name type="scientific">Chryseolinea lacunae</name>
    <dbReference type="NCBI Taxonomy" id="2801331"/>
    <lineage>
        <taxon>Bacteria</taxon>
        <taxon>Pseudomonadati</taxon>
        <taxon>Bacteroidota</taxon>
        <taxon>Cytophagia</taxon>
        <taxon>Cytophagales</taxon>
        <taxon>Fulvivirgaceae</taxon>
        <taxon>Chryseolinea</taxon>
    </lineage>
</organism>
<dbReference type="RefSeq" id="WP_202014445.1">
    <property type="nucleotide sequence ID" value="NZ_JAERRB010000012.1"/>
</dbReference>
<dbReference type="PANTHER" id="PTHR43280">
    <property type="entry name" value="ARAC-FAMILY TRANSCRIPTIONAL REGULATOR"/>
    <property type="match status" value="1"/>
</dbReference>
<dbReference type="SUPFAM" id="SSF48452">
    <property type="entry name" value="TPR-like"/>
    <property type="match status" value="1"/>
</dbReference>
<dbReference type="SUPFAM" id="SSF81901">
    <property type="entry name" value="HCP-like"/>
    <property type="match status" value="1"/>
</dbReference>
<dbReference type="InterPro" id="IPR019734">
    <property type="entry name" value="TPR_rpt"/>
</dbReference>
<evidence type="ECO:0000256" key="3">
    <source>
        <dbReference type="ARBA" id="ARBA00023163"/>
    </source>
</evidence>
<evidence type="ECO:0000256" key="2">
    <source>
        <dbReference type="ARBA" id="ARBA00023125"/>
    </source>
</evidence>
<evidence type="ECO:0000256" key="4">
    <source>
        <dbReference type="SAM" id="Phobius"/>
    </source>
</evidence>
<proteinExistence type="predicted"/>
<evidence type="ECO:0000313" key="7">
    <source>
        <dbReference type="Proteomes" id="UP000613030"/>
    </source>
</evidence>
<keyword evidence="1" id="KW-0805">Transcription regulation</keyword>
<dbReference type="Pfam" id="PF12833">
    <property type="entry name" value="HTH_18"/>
    <property type="match status" value="1"/>
</dbReference>
<protein>
    <submittedName>
        <fullName evidence="6">Helix-turn-helix domain-containing protein</fullName>
    </submittedName>
</protein>
<gene>
    <name evidence="6" type="ORF">JI741_25770</name>
</gene>
<dbReference type="Gene3D" id="3.40.50.10070">
    <property type="entry name" value="TolB, N-terminal domain"/>
    <property type="match status" value="1"/>
</dbReference>
<dbReference type="PROSITE" id="PS01124">
    <property type="entry name" value="HTH_ARAC_FAMILY_2"/>
    <property type="match status" value="1"/>
</dbReference>
<keyword evidence="4" id="KW-0812">Transmembrane</keyword>
<dbReference type="Gene3D" id="1.25.40.10">
    <property type="entry name" value="Tetratricopeptide repeat domain"/>
    <property type="match status" value="2"/>
</dbReference>
<keyword evidence="4" id="KW-1133">Transmembrane helix</keyword>
<dbReference type="Pfam" id="PF13181">
    <property type="entry name" value="TPR_8"/>
    <property type="match status" value="1"/>
</dbReference>
<dbReference type="Gene3D" id="1.10.10.60">
    <property type="entry name" value="Homeodomain-like"/>
    <property type="match status" value="1"/>
</dbReference>
<keyword evidence="7" id="KW-1185">Reference proteome</keyword>